<dbReference type="InterPro" id="IPR010095">
    <property type="entry name" value="Cas12f1-like_TNB"/>
</dbReference>
<protein>
    <submittedName>
        <fullName evidence="3">IS605 family transposase OrfB</fullName>
    </submittedName>
</protein>
<dbReference type="Pfam" id="PF07282">
    <property type="entry name" value="Cas12f1-like_TNB"/>
    <property type="match status" value="1"/>
</dbReference>
<evidence type="ECO:0000256" key="1">
    <source>
        <dbReference type="ARBA" id="ARBA00023125"/>
    </source>
</evidence>
<feature type="non-terminal residue" evidence="3">
    <location>
        <position position="126"/>
    </location>
</feature>
<organism evidence="3">
    <name type="scientific">mine drainage metagenome</name>
    <dbReference type="NCBI Taxonomy" id="410659"/>
    <lineage>
        <taxon>unclassified sequences</taxon>
        <taxon>metagenomes</taxon>
        <taxon>ecological metagenomes</taxon>
    </lineage>
</organism>
<sequence length="126" mass="14768">MSGRERRFVLDTNHVISKKMVELPFDVFALEELETSKMRKKKNGRRFNKMLGSWSPYQLEQFIEYKANDRKKSVVYVNPKYTSQKCSSCGYINRNNRHGSEFHCLNCNFELHADLNASRNIGILGK</sequence>
<proteinExistence type="predicted"/>
<name>T0Y216_9ZZZZ</name>
<comment type="caution">
    <text evidence="3">The sequence shown here is derived from an EMBL/GenBank/DDBJ whole genome shotgun (WGS) entry which is preliminary data.</text>
</comment>
<evidence type="ECO:0000259" key="2">
    <source>
        <dbReference type="Pfam" id="PF07282"/>
    </source>
</evidence>
<dbReference type="GO" id="GO:0003677">
    <property type="term" value="F:DNA binding"/>
    <property type="evidence" value="ECO:0007669"/>
    <property type="project" value="UniProtKB-KW"/>
</dbReference>
<reference evidence="3" key="1">
    <citation type="submission" date="2013-08" db="EMBL/GenBank/DDBJ databases">
        <authorList>
            <person name="Mendez C."/>
            <person name="Richter M."/>
            <person name="Ferrer M."/>
            <person name="Sanchez J."/>
        </authorList>
    </citation>
    <scope>NUCLEOTIDE SEQUENCE</scope>
</reference>
<dbReference type="NCBIfam" id="NF040570">
    <property type="entry name" value="guided_TnpB"/>
    <property type="match status" value="1"/>
</dbReference>
<accession>T0Y216</accession>
<dbReference type="AlphaFoldDB" id="T0Y216"/>
<evidence type="ECO:0000313" key="3">
    <source>
        <dbReference type="EMBL" id="EQD26062.1"/>
    </source>
</evidence>
<dbReference type="NCBIfam" id="TIGR01766">
    <property type="entry name" value="IS200/IS605 family accessory protein TnpB-like domain"/>
    <property type="match status" value="1"/>
</dbReference>
<reference evidence="3" key="2">
    <citation type="journal article" date="2014" name="ISME J.">
        <title>Microbial stratification in low pH oxic and suboxic macroscopic growths along an acid mine drainage.</title>
        <authorList>
            <person name="Mendez-Garcia C."/>
            <person name="Mesa V."/>
            <person name="Sprenger R.R."/>
            <person name="Richter M."/>
            <person name="Diez M.S."/>
            <person name="Solano J."/>
            <person name="Bargiela R."/>
            <person name="Golyshina O.V."/>
            <person name="Manteca A."/>
            <person name="Ramos J.L."/>
            <person name="Gallego J.R."/>
            <person name="Llorente I."/>
            <person name="Martins Dos Santos V.A."/>
            <person name="Jensen O.N."/>
            <person name="Pelaez A.I."/>
            <person name="Sanchez J."/>
            <person name="Ferrer M."/>
        </authorList>
    </citation>
    <scope>NUCLEOTIDE SEQUENCE</scope>
</reference>
<keyword evidence="1" id="KW-0238">DNA-binding</keyword>
<dbReference type="EMBL" id="AUZZ01011481">
    <property type="protein sequence ID" value="EQD26062.1"/>
    <property type="molecule type" value="Genomic_DNA"/>
</dbReference>
<gene>
    <name evidence="3" type="ORF">B2A_15794</name>
</gene>
<feature type="domain" description="Cas12f1-like TNB" evidence="2">
    <location>
        <begin position="57"/>
        <end position="121"/>
    </location>
</feature>